<feature type="coiled-coil region" evidence="1">
    <location>
        <begin position="333"/>
        <end position="394"/>
    </location>
</feature>
<dbReference type="EMBL" id="PCWA01000096">
    <property type="protein sequence ID" value="PIQ88612.1"/>
    <property type="molecule type" value="Genomic_DNA"/>
</dbReference>
<comment type="caution">
    <text evidence="5">The sequence shown here is derived from an EMBL/GenBank/DDBJ whole genome shotgun (WGS) entry which is preliminary data.</text>
</comment>
<keyword evidence="2" id="KW-0812">Transmembrane</keyword>
<dbReference type="AlphaFoldDB" id="A0A2H0LW44"/>
<evidence type="ECO:0000313" key="5">
    <source>
        <dbReference type="EMBL" id="PIQ88612.1"/>
    </source>
</evidence>
<keyword evidence="2" id="KW-0472">Membrane</keyword>
<keyword evidence="2" id="KW-1133">Transmembrane helix</keyword>
<accession>A0A2H0LW44</accession>
<evidence type="ECO:0000259" key="3">
    <source>
        <dbReference type="Pfam" id="PF13490"/>
    </source>
</evidence>
<sequence length="463" mass="51401">MMNKGHVLKLLSSYLDNQLSDKQRQGVAEHLKACGICREEFMRLKQLSDKFKAWHTDELGFDFDSRVIKEIVRRGLEGGRVKMKKKTLAVLIPTGALVSILAMVFCLGVVRNLKENIHGGLYEGADGIGDQSIPRAKVKPAEEGNLSLPHKTKFMIGASGGELRDQVITKADTLNGMGMPAQYVDYAAPRLESSLLLKDEYAKNAEAEGAFDYKGNEGKSYDDESEGSVIVIQPSLPATAEGEKIIRVGYIGVEVEDGTGAYKKAQEICKELGGYISSSNFYKDDKGRESGTITMRVPKDNFLAILDRLSVLGKVEQTTTNSQDVTQEYANIKAQLEAAMVVYEKTLEALKGRKVTIPEAMRLESELTPILKRVQELKNKLEKLDNAVSFTTVTLQFHEAEISEKVLEETRQTIKDSMLKARIDSIRFFAGNFTVVVTVGALIFFVLIAVLLIERAIRKHLKK</sequence>
<proteinExistence type="predicted"/>
<reference evidence="5 6" key="1">
    <citation type="submission" date="2017-09" db="EMBL/GenBank/DDBJ databases">
        <title>Depth-based differentiation of microbial function through sediment-hosted aquifers and enrichment of novel symbionts in the deep terrestrial subsurface.</title>
        <authorList>
            <person name="Probst A.J."/>
            <person name="Ladd B."/>
            <person name="Jarett J.K."/>
            <person name="Geller-Mcgrath D.E."/>
            <person name="Sieber C.M."/>
            <person name="Emerson J.B."/>
            <person name="Anantharaman K."/>
            <person name="Thomas B.C."/>
            <person name="Malmstrom R."/>
            <person name="Stieglmeier M."/>
            <person name="Klingl A."/>
            <person name="Woyke T."/>
            <person name="Ryan C.M."/>
            <person name="Banfield J.F."/>
        </authorList>
    </citation>
    <scope>NUCLEOTIDE SEQUENCE [LARGE SCALE GENOMIC DNA]</scope>
    <source>
        <strain evidence="5">CG11_big_fil_rev_8_21_14_0_20_42_13</strain>
    </source>
</reference>
<dbReference type="InterPro" id="IPR025645">
    <property type="entry name" value="DUF4349"/>
</dbReference>
<dbReference type="Proteomes" id="UP000229641">
    <property type="component" value="Unassembled WGS sequence"/>
</dbReference>
<feature type="domain" description="Putative zinc-finger" evidence="3">
    <location>
        <begin position="7"/>
        <end position="38"/>
    </location>
</feature>
<dbReference type="Pfam" id="PF14257">
    <property type="entry name" value="DUF4349"/>
    <property type="match status" value="1"/>
</dbReference>
<dbReference type="Pfam" id="PF13490">
    <property type="entry name" value="zf-HC2"/>
    <property type="match status" value="1"/>
</dbReference>
<keyword evidence="1" id="KW-0175">Coiled coil</keyword>
<feature type="transmembrane region" description="Helical" evidence="2">
    <location>
        <begin position="88"/>
        <end position="110"/>
    </location>
</feature>
<evidence type="ECO:0000259" key="4">
    <source>
        <dbReference type="Pfam" id="PF14257"/>
    </source>
</evidence>
<protein>
    <submittedName>
        <fullName evidence="5">Uncharacterized protein</fullName>
    </submittedName>
</protein>
<dbReference type="InterPro" id="IPR041916">
    <property type="entry name" value="Anti_sigma_zinc_sf"/>
</dbReference>
<evidence type="ECO:0000256" key="1">
    <source>
        <dbReference type="SAM" id="Coils"/>
    </source>
</evidence>
<dbReference type="Gene3D" id="1.10.10.1320">
    <property type="entry name" value="Anti-sigma factor, zinc-finger domain"/>
    <property type="match status" value="1"/>
</dbReference>
<organism evidence="5 6">
    <name type="scientific">Candidatus Ghiorseimicrobium undicola</name>
    <dbReference type="NCBI Taxonomy" id="1974746"/>
    <lineage>
        <taxon>Bacteria</taxon>
        <taxon>Pseudomonadati</taxon>
        <taxon>Candidatus Omnitrophota</taxon>
        <taxon>Candidatus Ghiorseimicrobium</taxon>
    </lineage>
</organism>
<dbReference type="InterPro" id="IPR027383">
    <property type="entry name" value="Znf_put"/>
</dbReference>
<evidence type="ECO:0000256" key="2">
    <source>
        <dbReference type="SAM" id="Phobius"/>
    </source>
</evidence>
<feature type="domain" description="DUF4349" evidence="4">
    <location>
        <begin position="244"/>
        <end position="452"/>
    </location>
</feature>
<name>A0A2H0LW44_9BACT</name>
<evidence type="ECO:0000313" key="6">
    <source>
        <dbReference type="Proteomes" id="UP000229641"/>
    </source>
</evidence>
<feature type="transmembrane region" description="Helical" evidence="2">
    <location>
        <begin position="428"/>
        <end position="453"/>
    </location>
</feature>
<gene>
    <name evidence="5" type="ORF">COV72_07630</name>
</gene>